<dbReference type="AlphaFoldDB" id="A0A9P4KHS9"/>
<keyword evidence="4" id="KW-1185">Reference proteome</keyword>
<protein>
    <recommendedName>
        <fullName evidence="2">T6SS Phospholipase effector Tle1-like catalytic domain-containing protein</fullName>
    </recommendedName>
</protein>
<dbReference type="Pfam" id="PF09994">
    <property type="entry name" value="T6SS_Tle1-like_cat"/>
    <property type="match status" value="1"/>
</dbReference>
<organism evidence="3 4">
    <name type="scientific">Lojkania enalia</name>
    <dbReference type="NCBI Taxonomy" id="147567"/>
    <lineage>
        <taxon>Eukaryota</taxon>
        <taxon>Fungi</taxon>
        <taxon>Dikarya</taxon>
        <taxon>Ascomycota</taxon>
        <taxon>Pezizomycotina</taxon>
        <taxon>Dothideomycetes</taxon>
        <taxon>Pleosporomycetidae</taxon>
        <taxon>Pleosporales</taxon>
        <taxon>Pleosporales incertae sedis</taxon>
        <taxon>Lojkania</taxon>
    </lineage>
</organism>
<feature type="region of interest" description="Disordered" evidence="1">
    <location>
        <begin position="442"/>
        <end position="547"/>
    </location>
</feature>
<feature type="compositionally biased region" description="Basic residues" evidence="1">
    <location>
        <begin position="538"/>
        <end position="547"/>
    </location>
</feature>
<dbReference type="OrthoDB" id="3057168at2759"/>
<dbReference type="EMBL" id="ML986588">
    <property type="protein sequence ID" value="KAF2267993.1"/>
    <property type="molecule type" value="Genomic_DNA"/>
</dbReference>
<feature type="domain" description="T6SS Phospholipase effector Tle1-like catalytic" evidence="2">
    <location>
        <begin position="4"/>
        <end position="280"/>
    </location>
</feature>
<feature type="compositionally biased region" description="Basic and acidic residues" evidence="1">
    <location>
        <begin position="508"/>
        <end position="537"/>
    </location>
</feature>
<name>A0A9P4KHS9_9PLEO</name>
<sequence>EFSGTWLNSDSGLKDGRMTIPSNVTRMSRAIKQVSQDGIPQIVYYHFGVGTQGTRVSRIIGGTIGEGLADAVQAGYSFLANNYNYGDEIFLIGFSRGAFTVRSIAGLVAQIGLLTKKGIGSLPEIFQDVQHRRDPRYIPKLPNVPFPNKPSADSARYAEQLERRGLSRLDIQIKAIGVWDTVGSLGAPRVGWLTKVGLQSSESKEYSFYDTKLSNNIENAFQALALDERRAAFSPAVWEKPEGNRTTLRQVWFPGVHSNIGGGYEDQELANITLAWMMSQLGQFLDLREDYLFEQADDNDKYYRNRGQSIRPWSFGEIYNSLTGIYALGGGQTRTPGMYHACDPSTGRPTDRPLRQTNEYIHPSVRTRIRLNGPGIADKSDYECRALTDSYKLVIDYGAQNTRDGDPEVVWKLKFRDSDAVKILPEAPLWKLERELARRDPQTFDYVKHPPATGRSGGKGGRRKSGRPASAAVEGSGRRSFVEDGGGRSGRRSLVEEKRFRSRSRALSIDRETDIRESMPHRRPKDRTWWEGEDVGRRSPRRSSMRV</sequence>
<evidence type="ECO:0000313" key="3">
    <source>
        <dbReference type="EMBL" id="KAF2267993.1"/>
    </source>
</evidence>
<dbReference type="Proteomes" id="UP000800093">
    <property type="component" value="Unassembled WGS sequence"/>
</dbReference>
<dbReference type="InterPro" id="IPR018712">
    <property type="entry name" value="Tle1-like_cat"/>
</dbReference>
<dbReference type="PANTHER" id="PTHR33840:SF1">
    <property type="entry name" value="TLE1 PHOSPHOLIPASE DOMAIN-CONTAINING PROTEIN"/>
    <property type="match status" value="1"/>
</dbReference>
<feature type="compositionally biased region" description="Basic and acidic residues" evidence="1">
    <location>
        <begin position="476"/>
        <end position="486"/>
    </location>
</feature>
<evidence type="ECO:0000256" key="1">
    <source>
        <dbReference type="SAM" id="MobiDB-lite"/>
    </source>
</evidence>
<comment type="caution">
    <text evidence="3">The sequence shown here is derived from an EMBL/GenBank/DDBJ whole genome shotgun (WGS) entry which is preliminary data.</text>
</comment>
<dbReference type="InterPro" id="IPR029058">
    <property type="entry name" value="AB_hydrolase_fold"/>
</dbReference>
<evidence type="ECO:0000259" key="2">
    <source>
        <dbReference type="Pfam" id="PF09994"/>
    </source>
</evidence>
<reference evidence="4" key="1">
    <citation type="journal article" date="2020" name="Stud. Mycol.">
        <title>101 Dothideomycetes genomes: A test case for predicting lifestyles and emergence of pathogens.</title>
        <authorList>
            <person name="Haridas S."/>
            <person name="Albert R."/>
            <person name="Binder M."/>
            <person name="Bloem J."/>
            <person name="LaButti K."/>
            <person name="Salamov A."/>
            <person name="Andreopoulos B."/>
            <person name="Baker S."/>
            <person name="Barry K."/>
            <person name="Bills G."/>
            <person name="Bluhm B."/>
            <person name="Cannon C."/>
            <person name="Castanera R."/>
            <person name="Culley D."/>
            <person name="Daum C."/>
            <person name="Ezra D."/>
            <person name="Gonzalez J."/>
            <person name="Henrissat B."/>
            <person name="Kuo A."/>
            <person name="Liang C."/>
            <person name="Lipzen A."/>
            <person name="Lutzoni F."/>
            <person name="Magnuson J."/>
            <person name="Mondo S."/>
            <person name="Nolan M."/>
            <person name="Ohm R."/>
            <person name="Pangilinan J."/>
            <person name="Park H.-J."/>
            <person name="Ramirez L."/>
            <person name="Alfaro M."/>
            <person name="Sun H."/>
            <person name="Tritt A."/>
            <person name="Yoshinaga Y."/>
            <person name="Zwiers L.-H."/>
            <person name="Turgeon B."/>
            <person name="Goodwin S."/>
            <person name="Spatafora J."/>
            <person name="Crous P."/>
            <person name="Grigoriev I."/>
        </authorList>
    </citation>
    <scope>NUCLEOTIDE SEQUENCE [LARGE SCALE GENOMIC DNA]</scope>
    <source>
        <strain evidence="4">CBS 304.66</strain>
    </source>
</reference>
<dbReference type="SUPFAM" id="SSF53474">
    <property type="entry name" value="alpha/beta-Hydrolases"/>
    <property type="match status" value="1"/>
</dbReference>
<proteinExistence type="predicted"/>
<evidence type="ECO:0000313" key="4">
    <source>
        <dbReference type="Proteomes" id="UP000800093"/>
    </source>
</evidence>
<dbReference type="PANTHER" id="PTHR33840">
    <property type="match status" value="1"/>
</dbReference>
<accession>A0A9P4KHS9</accession>
<gene>
    <name evidence="3" type="ORF">CC78DRAFT_456008</name>
</gene>
<feature type="non-terminal residue" evidence="3">
    <location>
        <position position="1"/>
    </location>
</feature>